<protein>
    <submittedName>
        <fullName evidence="1">Uncharacterized protein</fullName>
    </submittedName>
</protein>
<dbReference type="Proteomes" id="UP000092746">
    <property type="component" value="Unassembled WGS sequence"/>
</dbReference>
<name>A0AAP7L497_AGGAP</name>
<accession>A0AAP7L497</accession>
<dbReference type="KEGG" id="aaz:ADJ80_09770"/>
<dbReference type="EMBL" id="MAQE01000012">
    <property type="protein sequence ID" value="OBY52891.1"/>
    <property type="molecule type" value="Genomic_DNA"/>
</dbReference>
<dbReference type="AlphaFoldDB" id="A0AAP7L497"/>
<evidence type="ECO:0000313" key="3">
    <source>
        <dbReference type="Proteomes" id="UP000092746"/>
    </source>
</evidence>
<reference evidence="2 4" key="2">
    <citation type="journal article" date="2019" name="J. Oral Microbiol.">
        <title>Role of OmpA1 and OmpA2 in Aggregatibacter actinomycetemcomitans and Aggregatibacter aphrophilus serum resistance.</title>
        <authorList>
            <person name="Lindholm M."/>
            <person name="Min Aung K."/>
            <person name="Nyunt Wai S."/>
            <person name="Oscarsson J."/>
        </authorList>
    </citation>
    <scope>NUCLEOTIDE SEQUENCE [LARGE SCALE GENOMIC DNA]</scope>
    <source>
        <strain evidence="2 4">HK83</strain>
    </source>
</reference>
<proteinExistence type="predicted"/>
<gene>
    <name evidence="1" type="ORF">BBB52_05535</name>
    <name evidence="2" type="ORF">DOL88_00860</name>
</gene>
<evidence type="ECO:0000313" key="1">
    <source>
        <dbReference type="EMBL" id="OBY52891.1"/>
    </source>
</evidence>
<dbReference type="Proteomes" id="UP000274211">
    <property type="component" value="Unassembled WGS sequence"/>
</dbReference>
<evidence type="ECO:0000313" key="2">
    <source>
        <dbReference type="EMBL" id="RMW91828.1"/>
    </source>
</evidence>
<organism evidence="1 3">
    <name type="scientific">Aggregatibacter aphrophilus</name>
    <name type="common">Haemophilus aphrophilus</name>
    <dbReference type="NCBI Taxonomy" id="732"/>
    <lineage>
        <taxon>Bacteria</taxon>
        <taxon>Pseudomonadati</taxon>
        <taxon>Pseudomonadota</taxon>
        <taxon>Gammaproteobacteria</taxon>
        <taxon>Pasteurellales</taxon>
        <taxon>Pasteurellaceae</taxon>
        <taxon>Aggregatibacter</taxon>
    </lineage>
</organism>
<comment type="caution">
    <text evidence="1">The sequence shown here is derived from an EMBL/GenBank/DDBJ whole genome shotgun (WGS) entry which is preliminary data.</text>
</comment>
<reference evidence="1 3" key="1">
    <citation type="submission" date="2016-06" db="EMBL/GenBank/DDBJ databases">
        <title>Simultaneous identification of Haemophilus influenzae and Haemophilus haemolyticus using TaqMan real-time PCR.</title>
        <authorList>
            <person name="Price E.P."/>
            <person name="Sarovich D.S."/>
            <person name="Harris T."/>
            <person name="Spargo J.C."/>
            <person name="Nosworthy E."/>
            <person name="Beissbarth J."/>
            <person name="Smith-Vaughan H."/>
        </authorList>
    </citation>
    <scope>NUCLEOTIDE SEQUENCE [LARGE SCALE GENOMIC DNA]</scope>
    <source>
        <strain evidence="1 3">ATCC 7901</strain>
    </source>
</reference>
<dbReference type="EMBL" id="QMGS01000017">
    <property type="protein sequence ID" value="RMW91828.1"/>
    <property type="molecule type" value="Genomic_DNA"/>
</dbReference>
<evidence type="ECO:0000313" key="4">
    <source>
        <dbReference type="Proteomes" id="UP000274211"/>
    </source>
</evidence>
<sequence>MTSFGHHITLQDMLSVQKTLGIDCNTKQYVKEYNRTQEQNNRVNESPIGSNDLSKAWGMFQPKTNVINCMSLGSSAMCNDAKGNSLHINKW</sequence>
<keyword evidence="4" id="KW-1185">Reference proteome</keyword>